<evidence type="ECO:0000313" key="1">
    <source>
        <dbReference type="Proteomes" id="UP000095286"/>
    </source>
</evidence>
<protein>
    <submittedName>
        <fullName evidence="2">Presenilin</fullName>
    </submittedName>
</protein>
<sequence>MSDEYSRKLKIQVVSNIYSKAFQPSLTMFPPVIANIVLTLAIWIGIYGMQQEKENTFYMNMLTSEGELSSGFTVVDGAVNAVFLLISIGLVSFGLLLLAVYECKKIIQAWLGFSLMSVIFGVFSIVAKDGLEAYDVPNAEYFTVGLGLIYGGIGSVVFFTDRLNLGLHQFYTVINCALVSVLYLRTFPEKTIWFILPSIIIWDIFAVWSPFGPLKQVTERAGGYNKSVLKFMMFTANDKNVLSKSTNATQIETTECLNQPLRSSVSVISEVDLSENDSAEASYEDQIVNTKDNAEDTLAWQKFVDVEIENNIDDVGKDQECDEEYYDSDGYWRYILSTQEHANKKKIIETAEDALNDTDAVRLGLGDFIFYSLLVGKSAVSISILSTIIVIGAVLIGLLITLVFLQKGDTVVPALPVSISLGLIFHFMTFYFIEPFLKEVSL</sequence>
<proteinExistence type="predicted"/>
<dbReference type="WBParaSite" id="RSKR_0000298300.1">
    <property type="protein sequence ID" value="RSKR_0000298300.1"/>
    <property type="gene ID" value="RSKR_0000298300"/>
</dbReference>
<organism evidence="1 2">
    <name type="scientific">Rhabditophanes sp. KR3021</name>
    <dbReference type="NCBI Taxonomy" id="114890"/>
    <lineage>
        <taxon>Eukaryota</taxon>
        <taxon>Metazoa</taxon>
        <taxon>Ecdysozoa</taxon>
        <taxon>Nematoda</taxon>
        <taxon>Chromadorea</taxon>
        <taxon>Rhabditida</taxon>
        <taxon>Tylenchina</taxon>
        <taxon>Panagrolaimomorpha</taxon>
        <taxon>Strongyloidoidea</taxon>
        <taxon>Alloionematidae</taxon>
        <taxon>Rhabditophanes</taxon>
    </lineage>
</organism>
<accession>A0AC35TQ69</accession>
<name>A0AC35TQ69_9BILA</name>
<reference evidence="2" key="1">
    <citation type="submission" date="2016-11" db="UniProtKB">
        <authorList>
            <consortium name="WormBaseParasite"/>
        </authorList>
    </citation>
    <scope>IDENTIFICATION</scope>
    <source>
        <strain evidence="2">KR3021</strain>
    </source>
</reference>
<dbReference type="Proteomes" id="UP000095286">
    <property type="component" value="Unplaced"/>
</dbReference>
<evidence type="ECO:0000313" key="2">
    <source>
        <dbReference type="WBParaSite" id="RSKR_0000298300.1"/>
    </source>
</evidence>